<comment type="subcellular location">
    <subcellularLocation>
        <location evidence="1">Cell membrane</location>
        <topology evidence="1">Multi-pass membrane protein</topology>
    </subcellularLocation>
</comment>
<feature type="transmembrane region" description="Helical" evidence="6">
    <location>
        <begin position="293"/>
        <end position="316"/>
    </location>
</feature>
<keyword evidence="3 6" id="KW-0812">Transmembrane</keyword>
<feature type="transmembrane region" description="Helical" evidence="6">
    <location>
        <begin position="239"/>
        <end position="257"/>
    </location>
</feature>
<reference evidence="9" key="1">
    <citation type="journal article" date="2019" name="Int. J. Syst. Evol. Microbiol.">
        <title>The Global Catalogue of Microorganisms (GCM) 10K type strain sequencing project: providing services to taxonomists for standard genome sequencing and annotation.</title>
        <authorList>
            <consortium name="The Broad Institute Genomics Platform"/>
            <consortium name="The Broad Institute Genome Sequencing Center for Infectious Disease"/>
            <person name="Wu L."/>
            <person name="Ma J."/>
        </authorList>
    </citation>
    <scope>NUCLEOTIDE SEQUENCE [LARGE SCALE GENOMIC DNA]</scope>
    <source>
        <strain evidence="9">CCUG 61889</strain>
    </source>
</reference>
<dbReference type="PANTHER" id="PTHR23526">
    <property type="entry name" value="INTEGRAL MEMBRANE TRANSPORT PROTEIN-RELATED"/>
    <property type="match status" value="1"/>
</dbReference>
<dbReference type="SUPFAM" id="SSF103473">
    <property type="entry name" value="MFS general substrate transporter"/>
    <property type="match status" value="1"/>
</dbReference>
<evidence type="ECO:0000256" key="5">
    <source>
        <dbReference type="ARBA" id="ARBA00023136"/>
    </source>
</evidence>
<organism evidence="8 9">
    <name type="scientific">Bacillus songklensis</name>
    <dbReference type="NCBI Taxonomy" id="1069116"/>
    <lineage>
        <taxon>Bacteria</taxon>
        <taxon>Bacillati</taxon>
        <taxon>Bacillota</taxon>
        <taxon>Bacilli</taxon>
        <taxon>Bacillales</taxon>
        <taxon>Bacillaceae</taxon>
        <taxon>Bacillus</taxon>
    </lineage>
</organism>
<feature type="transmembrane region" description="Helical" evidence="6">
    <location>
        <begin position="92"/>
        <end position="112"/>
    </location>
</feature>
<dbReference type="EMBL" id="JBHRZT010000072">
    <property type="protein sequence ID" value="MFC3885497.1"/>
    <property type="molecule type" value="Genomic_DNA"/>
</dbReference>
<dbReference type="PANTHER" id="PTHR23526:SF4">
    <property type="entry name" value="INTEGRAL MEMBRANE TRANSPORT PROTEIN"/>
    <property type="match status" value="1"/>
</dbReference>
<keyword evidence="5 6" id="KW-0472">Membrane</keyword>
<feature type="transmembrane region" description="Helical" evidence="6">
    <location>
        <begin position="207"/>
        <end position="227"/>
    </location>
</feature>
<feature type="domain" description="Major facilitator superfamily (MFS) profile" evidence="7">
    <location>
        <begin position="1"/>
        <end position="381"/>
    </location>
</feature>
<gene>
    <name evidence="8" type="ORF">ACFOU2_19285</name>
</gene>
<feature type="transmembrane region" description="Helical" evidence="6">
    <location>
        <begin position="124"/>
        <end position="142"/>
    </location>
</feature>
<keyword evidence="9" id="KW-1185">Reference proteome</keyword>
<feature type="transmembrane region" description="Helical" evidence="6">
    <location>
        <begin position="154"/>
        <end position="173"/>
    </location>
</feature>
<sequence>MILYYFLTIQTLYSIAIQGTRPIVSLFADSQGASVTIVGFLVSTYAFFPMLLAVKAGKWLDIYGARSICLLGSTGMLLSILVPILFPCLTTLFFSQLLMGFCQICVLVSLQKTVGNLPGNRDKLIALFSLTGSIGELIGPMTTGFSYEHFGFRFTFAAAGIVVGIALLIGLLVSEESWKSGAATAVNKMEDKSSSWTMLKHSNLRKALIISGLVLYSKDLFVAYFPILGTEVGMTASSIGMILSLMASASIIVRIIQFRLVQAFGRGRVLTTTLVISGISFMCMQLSSWPIIFGIIAIFLGAGLGLGQPLSLVYAMNMSPLERQGEVLGMRLTFNRFSQFISPFFFGAVGRMAGVSSIFLVSGGVLLLGAYFTRMSKVKLEQQADTLSHSPKEMENFTVSLNKKRAE</sequence>
<evidence type="ECO:0000256" key="1">
    <source>
        <dbReference type="ARBA" id="ARBA00004651"/>
    </source>
</evidence>
<dbReference type="Proteomes" id="UP001595752">
    <property type="component" value="Unassembled WGS sequence"/>
</dbReference>
<comment type="caution">
    <text evidence="8">The sequence shown here is derived from an EMBL/GenBank/DDBJ whole genome shotgun (WGS) entry which is preliminary data.</text>
</comment>
<feature type="transmembrane region" description="Helical" evidence="6">
    <location>
        <begin position="352"/>
        <end position="372"/>
    </location>
</feature>
<dbReference type="Pfam" id="PF07690">
    <property type="entry name" value="MFS_1"/>
    <property type="match status" value="1"/>
</dbReference>
<dbReference type="Gene3D" id="1.20.1250.20">
    <property type="entry name" value="MFS general substrate transporter like domains"/>
    <property type="match status" value="1"/>
</dbReference>
<dbReference type="InterPro" id="IPR052528">
    <property type="entry name" value="Sugar_transport-like"/>
</dbReference>
<evidence type="ECO:0000256" key="2">
    <source>
        <dbReference type="ARBA" id="ARBA00022448"/>
    </source>
</evidence>
<evidence type="ECO:0000313" key="9">
    <source>
        <dbReference type="Proteomes" id="UP001595752"/>
    </source>
</evidence>
<feature type="transmembrane region" description="Helical" evidence="6">
    <location>
        <begin position="68"/>
        <end position="86"/>
    </location>
</feature>
<feature type="transmembrane region" description="Helical" evidence="6">
    <location>
        <begin position="35"/>
        <end position="56"/>
    </location>
</feature>
<dbReference type="InterPro" id="IPR011701">
    <property type="entry name" value="MFS"/>
</dbReference>
<dbReference type="InterPro" id="IPR020846">
    <property type="entry name" value="MFS_dom"/>
</dbReference>
<evidence type="ECO:0000256" key="6">
    <source>
        <dbReference type="SAM" id="Phobius"/>
    </source>
</evidence>
<keyword evidence="4 6" id="KW-1133">Transmembrane helix</keyword>
<evidence type="ECO:0000256" key="3">
    <source>
        <dbReference type="ARBA" id="ARBA00022692"/>
    </source>
</evidence>
<protein>
    <submittedName>
        <fullName evidence="8">MFS transporter</fullName>
    </submittedName>
</protein>
<evidence type="ECO:0000256" key="4">
    <source>
        <dbReference type="ARBA" id="ARBA00022989"/>
    </source>
</evidence>
<evidence type="ECO:0000259" key="7">
    <source>
        <dbReference type="PROSITE" id="PS50850"/>
    </source>
</evidence>
<accession>A0ABV8B5H0</accession>
<dbReference type="CDD" id="cd17325">
    <property type="entry name" value="MFS_MdtG_SLC18_like"/>
    <property type="match status" value="1"/>
</dbReference>
<keyword evidence="2" id="KW-0813">Transport</keyword>
<dbReference type="RefSeq" id="WP_377917915.1">
    <property type="nucleotide sequence ID" value="NZ_JBHRZT010000072.1"/>
</dbReference>
<name>A0ABV8B5H0_9BACI</name>
<dbReference type="InterPro" id="IPR036259">
    <property type="entry name" value="MFS_trans_sf"/>
</dbReference>
<evidence type="ECO:0000313" key="8">
    <source>
        <dbReference type="EMBL" id="MFC3885497.1"/>
    </source>
</evidence>
<proteinExistence type="predicted"/>
<dbReference type="PROSITE" id="PS50850">
    <property type="entry name" value="MFS"/>
    <property type="match status" value="1"/>
</dbReference>